<feature type="compositionally biased region" description="Basic and acidic residues" evidence="1">
    <location>
        <begin position="1"/>
        <end position="16"/>
    </location>
</feature>
<sequence>MTSEAKPKRGRVERPGAQRRKAKRAVGERPAIEGHMK</sequence>
<organism evidence="2 3">
    <name type="scientific">Paramagnetospirillum magneticum (strain ATCC 700264 / AMB-1)</name>
    <name type="common">Magnetospirillum magneticum</name>
    <dbReference type="NCBI Taxonomy" id="342108"/>
    <lineage>
        <taxon>Bacteria</taxon>
        <taxon>Pseudomonadati</taxon>
        <taxon>Pseudomonadota</taxon>
        <taxon>Alphaproteobacteria</taxon>
        <taxon>Rhodospirillales</taxon>
        <taxon>Magnetospirillaceae</taxon>
        <taxon>Paramagnetospirillum</taxon>
    </lineage>
</organism>
<gene>
    <name evidence="2" type="ordered locus">amb1406</name>
</gene>
<dbReference type="EMBL" id="AP007255">
    <property type="protein sequence ID" value="BAE50210.1"/>
    <property type="molecule type" value="Genomic_DNA"/>
</dbReference>
<evidence type="ECO:0000313" key="3">
    <source>
        <dbReference type="Proteomes" id="UP000007058"/>
    </source>
</evidence>
<dbReference type="Proteomes" id="UP000007058">
    <property type="component" value="Chromosome"/>
</dbReference>
<dbReference type="AlphaFoldDB" id="Q2W7G5"/>
<accession>Q2W7G5</accession>
<name>Q2W7G5_PARM1</name>
<proteinExistence type="predicted"/>
<dbReference type="HOGENOM" id="CLU_3345530_0_0_5"/>
<feature type="region of interest" description="Disordered" evidence="1">
    <location>
        <begin position="1"/>
        <end position="37"/>
    </location>
</feature>
<keyword evidence="3" id="KW-1185">Reference proteome</keyword>
<feature type="compositionally biased region" description="Basic and acidic residues" evidence="1">
    <location>
        <begin position="25"/>
        <end position="37"/>
    </location>
</feature>
<evidence type="ECO:0000313" key="2">
    <source>
        <dbReference type="EMBL" id="BAE50210.1"/>
    </source>
</evidence>
<protein>
    <submittedName>
        <fullName evidence="2">Uncharacterized protein</fullName>
    </submittedName>
</protein>
<dbReference type="KEGG" id="mag:amb1406"/>
<reference evidence="2 3" key="1">
    <citation type="journal article" date="2005" name="DNA Res.">
        <title>Complete genome sequence of the facultative anaerobic magnetotactic bacterium Magnetospirillum sp. strain AMB-1.</title>
        <authorList>
            <person name="Matsunaga T."/>
            <person name="Okamura Y."/>
            <person name="Fukuda Y."/>
            <person name="Wahyudi A.T."/>
            <person name="Murase Y."/>
            <person name="Takeyama H."/>
        </authorList>
    </citation>
    <scope>NUCLEOTIDE SEQUENCE [LARGE SCALE GENOMIC DNA]</scope>
    <source>
        <strain evidence="3">ATCC 700264 / AMB-1</strain>
    </source>
</reference>
<evidence type="ECO:0000256" key="1">
    <source>
        <dbReference type="SAM" id="MobiDB-lite"/>
    </source>
</evidence>